<dbReference type="Proteomes" id="UP000606935">
    <property type="component" value="Unassembled WGS sequence"/>
</dbReference>
<sequence>MEQTMDWGIWSLIPLAVALIIAFTTKSAAFALLAGVVVGVVMLGTNPAQGTSQLFQTTLGNGDFIKITLIICLIGMLFSLLKRSGAIALFANRLARKGQSQRRTAVTTWGMGFFILDDYFSPLMTGAVMRPLTDKANIPREKLAFILDSTTASVCILVPFTAWAAYIVALIIAQGGPVESTAEAMDIYINAIPYNFYPILLVLFTLLICLKLLPDFGPMKKAEHRAKTTGALLREGATPLIDTEGEQIVSAPQGNASLLWHLLVPVLLLFGTAIISYVWVQKIYIVEAFMLAVSYLAISLFVTKHIQSIDQLVHICTEGIKAVIPAILIIALAYSINAVTKSLGAADYVIAVTSDFMTPGFLVALTFLITAFISFCTGTSWGSYALMIPIALPLAYSFSGNDVTPLVYQTVAAVAGGGIFGDHASPVSDTSVLSSAGAGSDHMDHVITQLPYALLIALLTSLLYLAI</sequence>
<evidence type="ECO:0000256" key="2">
    <source>
        <dbReference type="ARBA" id="ARBA00022475"/>
    </source>
</evidence>
<evidence type="ECO:0000256" key="5">
    <source>
        <dbReference type="ARBA" id="ARBA00023136"/>
    </source>
</evidence>
<dbReference type="AlphaFoldDB" id="A0A918DGS5"/>
<keyword evidence="5 6" id="KW-0472">Membrane</keyword>
<keyword evidence="9" id="KW-1185">Reference proteome</keyword>
<feature type="transmembrane region" description="Helical" evidence="6">
    <location>
        <begin position="192"/>
        <end position="213"/>
    </location>
</feature>
<reference evidence="8" key="1">
    <citation type="journal article" date="2014" name="Int. J. Syst. Evol. Microbiol.">
        <title>Complete genome sequence of Corynebacterium casei LMG S-19264T (=DSM 44701T), isolated from a smear-ripened cheese.</title>
        <authorList>
            <consortium name="US DOE Joint Genome Institute (JGI-PGF)"/>
            <person name="Walter F."/>
            <person name="Albersmeier A."/>
            <person name="Kalinowski J."/>
            <person name="Ruckert C."/>
        </authorList>
    </citation>
    <scope>NUCLEOTIDE SEQUENCE</scope>
    <source>
        <strain evidence="8">CGMCC 1.7086</strain>
    </source>
</reference>
<dbReference type="PANTHER" id="PTHR43478">
    <property type="entry name" value="NA+/H+ ANTIPORTER-RELATED"/>
    <property type="match status" value="1"/>
</dbReference>
<feature type="transmembrane region" description="Helical" evidence="6">
    <location>
        <begin position="356"/>
        <end position="374"/>
    </location>
</feature>
<gene>
    <name evidence="8" type="ORF">GCM10010982_06770</name>
</gene>
<dbReference type="InterPro" id="IPR018461">
    <property type="entry name" value="Na/H_Antiport_NhaC-like_C"/>
</dbReference>
<comment type="subcellular location">
    <subcellularLocation>
        <location evidence="1">Cell membrane</location>
        <topology evidence="1">Multi-pass membrane protein</topology>
    </subcellularLocation>
</comment>
<evidence type="ECO:0000313" key="8">
    <source>
        <dbReference type="EMBL" id="GGO65296.1"/>
    </source>
</evidence>
<keyword evidence="3 6" id="KW-0812">Transmembrane</keyword>
<keyword evidence="4 6" id="KW-1133">Transmembrane helix</keyword>
<reference evidence="8" key="2">
    <citation type="submission" date="2020-09" db="EMBL/GenBank/DDBJ databases">
        <authorList>
            <person name="Sun Q."/>
            <person name="Zhou Y."/>
        </authorList>
    </citation>
    <scope>NUCLEOTIDE SEQUENCE</scope>
    <source>
        <strain evidence="8">CGMCC 1.7086</strain>
    </source>
</reference>
<feature type="transmembrane region" description="Helical" evidence="6">
    <location>
        <begin position="258"/>
        <end position="277"/>
    </location>
</feature>
<evidence type="ECO:0000259" key="7">
    <source>
        <dbReference type="Pfam" id="PF03553"/>
    </source>
</evidence>
<feature type="transmembrane region" description="Helical" evidence="6">
    <location>
        <begin position="449"/>
        <end position="466"/>
    </location>
</feature>
<feature type="transmembrane region" description="Helical" evidence="6">
    <location>
        <begin position="315"/>
        <end position="336"/>
    </location>
</feature>
<feature type="transmembrane region" description="Helical" evidence="6">
    <location>
        <begin position="283"/>
        <end position="303"/>
    </location>
</feature>
<evidence type="ECO:0000256" key="6">
    <source>
        <dbReference type="SAM" id="Phobius"/>
    </source>
</evidence>
<protein>
    <submittedName>
        <fullName evidence="8">Sodium:proton antiporter</fullName>
    </submittedName>
</protein>
<evidence type="ECO:0000313" key="9">
    <source>
        <dbReference type="Proteomes" id="UP000606935"/>
    </source>
</evidence>
<feature type="transmembrane region" description="Helical" evidence="6">
    <location>
        <begin position="12"/>
        <end position="44"/>
    </location>
</feature>
<evidence type="ECO:0000256" key="3">
    <source>
        <dbReference type="ARBA" id="ARBA00022692"/>
    </source>
</evidence>
<dbReference type="RefSeq" id="WP_188690281.1">
    <property type="nucleotide sequence ID" value="NZ_BMLS01000001.1"/>
</dbReference>
<name>A0A918DGS5_9ALTE</name>
<accession>A0A918DGS5</accession>
<proteinExistence type="predicted"/>
<feature type="transmembrane region" description="Helical" evidence="6">
    <location>
        <begin position="64"/>
        <end position="81"/>
    </location>
</feature>
<dbReference type="Pfam" id="PF03553">
    <property type="entry name" value="Na_H_antiporter"/>
    <property type="match status" value="1"/>
</dbReference>
<feature type="domain" description="Na+/H+ antiporter NhaC-like C-terminal" evidence="7">
    <location>
        <begin position="154"/>
        <end position="466"/>
    </location>
</feature>
<keyword evidence="2" id="KW-1003">Cell membrane</keyword>
<evidence type="ECO:0000256" key="4">
    <source>
        <dbReference type="ARBA" id="ARBA00022989"/>
    </source>
</evidence>
<dbReference type="EMBL" id="BMLS01000001">
    <property type="protein sequence ID" value="GGO65296.1"/>
    <property type="molecule type" value="Genomic_DNA"/>
</dbReference>
<evidence type="ECO:0000256" key="1">
    <source>
        <dbReference type="ARBA" id="ARBA00004651"/>
    </source>
</evidence>
<comment type="caution">
    <text evidence="8">The sequence shown here is derived from an EMBL/GenBank/DDBJ whole genome shotgun (WGS) entry which is preliminary data.</text>
</comment>
<feature type="transmembrane region" description="Helical" evidence="6">
    <location>
        <begin position="145"/>
        <end position="172"/>
    </location>
</feature>
<dbReference type="PANTHER" id="PTHR43478:SF1">
    <property type="entry name" value="NA+_H+ ANTIPORTER NHAC-LIKE C-TERMINAL DOMAIN-CONTAINING PROTEIN"/>
    <property type="match status" value="1"/>
</dbReference>
<feature type="transmembrane region" description="Helical" evidence="6">
    <location>
        <begin position="381"/>
        <end position="398"/>
    </location>
</feature>
<dbReference type="GO" id="GO:0005886">
    <property type="term" value="C:plasma membrane"/>
    <property type="evidence" value="ECO:0007669"/>
    <property type="project" value="UniProtKB-SubCell"/>
</dbReference>
<organism evidence="8 9">
    <name type="scientific">Bowmanella pacifica</name>
    <dbReference type="NCBI Taxonomy" id="502051"/>
    <lineage>
        <taxon>Bacteria</taxon>
        <taxon>Pseudomonadati</taxon>
        <taxon>Pseudomonadota</taxon>
        <taxon>Gammaproteobacteria</taxon>
        <taxon>Alteromonadales</taxon>
        <taxon>Alteromonadaceae</taxon>
        <taxon>Bowmanella</taxon>
    </lineage>
</organism>